<name>A0ABT9ZNI8_9BACI</name>
<keyword evidence="3" id="KW-1185">Reference proteome</keyword>
<gene>
    <name evidence="2" type="ORF">J2S19_004112</name>
</gene>
<evidence type="ECO:0000313" key="2">
    <source>
        <dbReference type="EMBL" id="MDQ0232790.1"/>
    </source>
</evidence>
<comment type="caution">
    <text evidence="2">The sequence shown here is derived from an EMBL/GenBank/DDBJ whole genome shotgun (WGS) entry which is preliminary data.</text>
</comment>
<dbReference type="Pfam" id="PF14559">
    <property type="entry name" value="TPR_19"/>
    <property type="match status" value="1"/>
</dbReference>
<dbReference type="EMBL" id="JAUSUD010000025">
    <property type="protein sequence ID" value="MDQ0232790.1"/>
    <property type="molecule type" value="Genomic_DNA"/>
</dbReference>
<accession>A0ABT9ZNI8</accession>
<dbReference type="Gene3D" id="1.25.40.10">
    <property type="entry name" value="Tetratricopeptide repeat domain"/>
    <property type="match status" value="1"/>
</dbReference>
<dbReference type="Proteomes" id="UP001234495">
    <property type="component" value="Unassembled WGS sequence"/>
</dbReference>
<dbReference type="SMART" id="SM00028">
    <property type="entry name" value="TPR"/>
    <property type="match status" value="2"/>
</dbReference>
<dbReference type="InterPro" id="IPR019734">
    <property type="entry name" value="TPR_rpt"/>
</dbReference>
<protein>
    <submittedName>
        <fullName evidence="2">Tetratricopeptide (TPR) repeat protein</fullName>
    </submittedName>
</protein>
<dbReference type="InterPro" id="IPR011990">
    <property type="entry name" value="TPR-like_helical_dom_sf"/>
</dbReference>
<feature type="repeat" description="TPR" evidence="1">
    <location>
        <begin position="16"/>
        <end position="49"/>
    </location>
</feature>
<sequence>MDDQKRKNVIPFPNLKERYLDKGMVLLKEKKFQEALEMFQEAHSLDDDKAEVLFGLAMCYMELGELTEAKRICKKMLLEDIGHYFTVLQVYLTILIQLREYREVQSTIEAVLEENHLPPESAEQFYRLLEFSRKMNQDEDINSTIEAADDEEQADYDQGFFTDEHRQLAYIQSLHEANISKHFITLKGLLENNEIHPIIKTMTLQLMTEHAVDKEVTVNKLGKVFTVIPAELEDISEQAFTKKVLSMLDDTLGNENPTLFEAVKELWIRHLFVLYPLAPEPNDVNVWAAALHFVGYEMHGITLEAEEVEGLYEVSSVAVENACHKIYQIEEISYLQI</sequence>
<organism evidence="2 3">
    <name type="scientific">Metabacillus malikii</name>
    <dbReference type="NCBI Taxonomy" id="1504265"/>
    <lineage>
        <taxon>Bacteria</taxon>
        <taxon>Bacillati</taxon>
        <taxon>Bacillota</taxon>
        <taxon>Bacilli</taxon>
        <taxon>Bacillales</taxon>
        <taxon>Bacillaceae</taxon>
        <taxon>Metabacillus</taxon>
    </lineage>
</organism>
<dbReference type="PROSITE" id="PS50005">
    <property type="entry name" value="TPR"/>
    <property type="match status" value="1"/>
</dbReference>
<dbReference type="SUPFAM" id="SSF48452">
    <property type="entry name" value="TPR-like"/>
    <property type="match status" value="1"/>
</dbReference>
<proteinExistence type="predicted"/>
<keyword evidence="1" id="KW-0802">TPR repeat</keyword>
<reference evidence="2 3" key="1">
    <citation type="submission" date="2023-07" db="EMBL/GenBank/DDBJ databases">
        <title>Genomic Encyclopedia of Type Strains, Phase IV (KMG-IV): sequencing the most valuable type-strain genomes for metagenomic binning, comparative biology and taxonomic classification.</title>
        <authorList>
            <person name="Goeker M."/>
        </authorList>
    </citation>
    <scope>NUCLEOTIDE SEQUENCE [LARGE SCALE GENOMIC DNA]</scope>
    <source>
        <strain evidence="2 3">DSM 29005</strain>
    </source>
</reference>
<dbReference type="SUPFAM" id="SSF116965">
    <property type="entry name" value="Hypothetical protein MPN330"/>
    <property type="match status" value="1"/>
</dbReference>
<evidence type="ECO:0000313" key="3">
    <source>
        <dbReference type="Proteomes" id="UP001234495"/>
    </source>
</evidence>
<evidence type="ECO:0000256" key="1">
    <source>
        <dbReference type="PROSITE-ProRule" id="PRU00339"/>
    </source>
</evidence>
<dbReference type="RefSeq" id="WP_307345204.1">
    <property type="nucleotide sequence ID" value="NZ_JAUSUD010000025.1"/>
</dbReference>